<evidence type="ECO:0000313" key="1">
    <source>
        <dbReference type="EMBL" id="KAH3679997.1"/>
    </source>
</evidence>
<organism evidence="1 2">
    <name type="scientific">Wickerhamomyces pijperi</name>
    <name type="common">Yeast</name>
    <name type="synonym">Pichia pijperi</name>
    <dbReference type="NCBI Taxonomy" id="599730"/>
    <lineage>
        <taxon>Eukaryota</taxon>
        <taxon>Fungi</taxon>
        <taxon>Dikarya</taxon>
        <taxon>Ascomycota</taxon>
        <taxon>Saccharomycotina</taxon>
        <taxon>Saccharomycetes</taxon>
        <taxon>Phaffomycetales</taxon>
        <taxon>Wickerhamomycetaceae</taxon>
        <taxon>Wickerhamomyces</taxon>
    </lineage>
</organism>
<sequence>MKALWKAAASKYPKGPPCWKNPDNTDLALLGAPSKEVAAATPNIPPMTIPKIARIPKNCSKVLTNPVPICKTARMAKLIIKGHLRPYLSAV</sequence>
<reference evidence="1" key="2">
    <citation type="submission" date="2021-01" db="EMBL/GenBank/DDBJ databases">
        <authorList>
            <person name="Schikora-Tamarit M.A."/>
        </authorList>
    </citation>
    <scope>NUCLEOTIDE SEQUENCE</scope>
    <source>
        <strain evidence="1">CBS2887</strain>
    </source>
</reference>
<reference evidence="1" key="1">
    <citation type="journal article" date="2021" name="Open Biol.">
        <title>Shared evolutionary footprints suggest mitochondrial oxidative damage underlies multiple complex I losses in fungi.</title>
        <authorList>
            <person name="Schikora-Tamarit M.A."/>
            <person name="Marcet-Houben M."/>
            <person name="Nosek J."/>
            <person name="Gabaldon T."/>
        </authorList>
    </citation>
    <scope>NUCLEOTIDE SEQUENCE</scope>
    <source>
        <strain evidence="1">CBS2887</strain>
    </source>
</reference>
<dbReference type="EMBL" id="JAEUBG010004822">
    <property type="protein sequence ID" value="KAH3679997.1"/>
    <property type="molecule type" value="Genomic_DNA"/>
</dbReference>
<evidence type="ECO:0000313" key="2">
    <source>
        <dbReference type="Proteomes" id="UP000774326"/>
    </source>
</evidence>
<keyword evidence="2" id="KW-1185">Reference proteome</keyword>
<gene>
    <name evidence="1" type="ORF">WICPIJ_008473</name>
</gene>
<accession>A0A9P8PWX1</accession>
<dbReference type="Proteomes" id="UP000774326">
    <property type="component" value="Unassembled WGS sequence"/>
</dbReference>
<protein>
    <submittedName>
        <fullName evidence="1">Uncharacterized protein</fullName>
    </submittedName>
</protein>
<comment type="caution">
    <text evidence="1">The sequence shown here is derived from an EMBL/GenBank/DDBJ whole genome shotgun (WGS) entry which is preliminary data.</text>
</comment>
<name>A0A9P8PWX1_WICPI</name>
<proteinExistence type="predicted"/>
<dbReference type="AlphaFoldDB" id="A0A9P8PWX1"/>